<dbReference type="Proteomes" id="UP001053296">
    <property type="component" value="Chromosome"/>
</dbReference>
<evidence type="ECO:0008006" key="4">
    <source>
        <dbReference type="Google" id="ProtNLM"/>
    </source>
</evidence>
<name>A0ABM7P1X6_9BACT</name>
<reference evidence="2" key="1">
    <citation type="journal article" date="2022" name="Arch. Microbiol.">
        <title>Pseudodesulfovibrio sediminis sp. nov., a mesophilic and neutrophilic sulfate-reducing bacterium isolated from sediment of a brackish lake.</title>
        <authorList>
            <person name="Takahashi A."/>
            <person name="Kojima H."/>
            <person name="Watanabe M."/>
            <person name="Fukui M."/>
        </authorList>
    </citation>
    <scope>NUCLEOTIDE SEQUENCE</scope>
    <source>
        <strain evidence="2">SF6</strain>
    </source>
</reference>
<protein>
    <recommendedName>
        <fullName evidence="4">DUF3574 domain-containing protein</fullName>
    </recommendedName>
</protein>
<organism evidence="2 3">
    <name type="scientific">Pseudodesulfovibrio sediminis</name>
    <dbReference type="NCBI Taxonomy" id="2810563"/>
    <lineage>
        <taxon>Bacteria</taxon>
        <taxon>Pseudomonadati</taxon>
        <taxon>Thermodesulfobacteriota</taxon>
        <taxon>Desulfovibrionia</taxon>
        <taxon>Desulfovibrionales</taxon>
        <taxon>Desulfovibrionaceae</taxon>
    </lineage>
</organism>
<dbReference type="RefSeq" id="WP_229592378.1">
    <property type="nucleotide sequence ID" value="NZ_AP024485.1"/>
</dbReference>
<feature type="chain" id="PRO_5046806953" description="DUF3574 domain-containing protein" evidence="1">
    <location>
        <begin position="23"/>
        <end position="123"/>
    </location>
</feature>
<evidence type="ECO:0000256" key="1">
    <source>
        <dbReference type="SAM" id="SignalP"/>
    </source>
</evidence>
<sequence>MKRLIPFMVLFVFSLFATGAFSAEPVPSYIHFVVVDSVLPDGSDSRDAVLAFEKEVIKLAGGFTEIGATRGGALEGDAVVPQKNISFMISADRDISRELKTLTTQLFGGRGGFILAWQGTMLY</sequence>
<keyword evidence="1" id="KW-0732">Signal</keyword>
<evidence type="ECO:0000313" key="3">
    <source>
        <dbReference type="Proteomes" id="UP001053296"/>
    </source>
</evidence>
<proteinExistence type="predicted"/>
<dbReference type="EMBL" id="AP024485">
    <property type="protein sequence ID" value="BCS86790.1"/>
    <property type="molecule type" value="Genomic_DNA"/>
</dbReference>
<keyword evidence="3" id="KW-1185">Reference proteome</keyword>
<feature type="signal peptide" evidence="1">
    <location>
        <begin position="1"/>
        <end position="22"/>
    </location>
</feature>
<evidence type="ECO:0000313" key="2">
    <source>
        <dbReference type="EMBL" id="BCS86790.1"/>
    </source>
</evidence>
<gene>
    <name evidence="2" type="ORF">PSDVSF_00320</name>
</gene>
<accession>A0ABM7P1X6</accession>